<feature type="chain" id="PRO_5034422348" description="Carboxylic ester hydrolase" evidence="3">
    <location>
        <begin position="19"/>
        <end position="554"/>
    </location>
</feature>
<dbReference type="PROSITE" id="PS00122">
    <property type="entry name" value="CARBOXYLESTERASE_B_1"/>
    <property type="match status" value="1"/>
</dbReference>
<evidence type="ECO:0000313" key="6">
    <source>
        <dbReference type="Proteomes" id="UP000639403"/>
    </source>
</evidence>
<dbReference type="InterPro" id="IPR019826">
    <property type="entry name" value="Carboxylesterase_B_AS"/>
</dbReference>
<keyword evidence="2 3" id="KW-0378">Hydrolase</keyword>
<protein>
    <recommendedName>
        <fullName evidence="3">Carboxylic ester hydrolase</fullName>
        <ecNumber evidence="3">3.1.1.-</ecNumber>
    </recommendedName>
</protein>
<evidence type="ECO:0000256" key="1">
    <source>
        <dbReference type="ARBA" id="ARBA00005964"/>
    </source>
</evidence>
<gene>
    <name evidence="5" type="ORF">IEO21_06893</name>
</gene>
<feature type="signal peptide" evidence="3">
    <location>
        <begin position="1"/>
        <end position="18"/>
    </location>
</feature>
<feature type="domain" description="Carboxylesterase type B" evidence="4">
    <location>
        <begin position="27"/>
        <end position="472"/>
    </location>
</feature>
<dbReference type="Gene3D" id="3.40.50.1820">
    <property type="entry name" value="alpha/beta hydrolase"/>
    <property type="match status" value="1"/>
</dbReference>
<evidence type="ECO:0000313" key="5">
    <source>
        <dbReference type="EMBL" id="KAF9810498.1"/>
    </source>
</evidence>
<dbReference type="InterPro" id="IPR050309">
    <property type="entry name" value="Type-B_Carboxylest/Lipase"/>
</dbReference>
<reference evidence="5" key="1">
    <citation type="submission" date="2020-11" db="EMBL/GenBank/DDBJ databases">
        <authorList>
            <person name="Koelle M."/>
            <person name="Horta M.A.C."/>
            <person name="Nowrousian M."/>
            <person name="Ohm R.A."/>
            <person name="Benz P."/>
            <person name="Pilgard A."/>
        </authorList>
    </citation>
    <scope>NUCLEOTIDE SEQUENCE</scope>
    <source>
        <strain evidence="5">FPRL280</strain>
    </source>
</reference>
<dbReference type="Pfam" id="PF00135">
    <property type="entry name" value="COesterase"/>
    <property type="match status" value="1"/>
</dbReference>
<evidence type="ECO:0000256" key="2">
    <source>
        <dbReference type="ARBA" id="ARBA00022801"/>
    </source>
</evidence>
<keyword evidence="3" id="KW-0732">Signal</keyword>
<comment type="similarity">
    <text evidence="1 3">Belongs to the type-B carboxylesterase/lipase family.</text>
</comment>
<dbReference type="EMBL" id="JADOXO010000171">
    <property type="protein sequence ID" value="KAF9810498.1"/>
    <property type="molecule type" value="Genomic_DNA"/>
</dbReference>
<dbReference type="AlphaFoldDB" id="A0A8H7U0N8"/>
<sequence length="554" mass="59828">MFSLLLPLLTWAARPLTASPVLPRASAPTVNLSYGAFQGYTDGEVDAFLGMPFAEPPVGNLRFNLPQAPTAFDGIQQALSFGPACPQQGLVLPESAPSNLSWSPPSISIMSEDCLSINIFKPSSASAGDNLPVVFCFFSGGFELGDSALNPGTTLVERSITLGEPIVFVSHNYRLSALGFLGGTEVKEAGVGNLGLRDQRFAMQWVNQYISEFGGDPSKVTIWGESAGAYSVAAHLIWNGGNTEGLFRGAIMAESGSPIPLQDISEGQPYYDQLVEDTGCSGTADTLECLRDVPYETLLTAMALSPSIFAYQSLDLAWEPRIDGDVLTQGGPEYLRSGQYAKVPIITGDCDDEGTLFSLGNLNVTTDDEFLTYINTYYLTNITSSQLASVGEAYPADPLDGSPFETGLLNILTSQNKRLAAFQGDWMWQAPRRLTLQYVSQTQDAWAYLYQRNKAVPYLGSFHSSDLDEFFTAIDYVGTDIIINFANNLNPNAPEGLAPGVSPLSEINWEQWGSNPSAPPLLTFMDPTPSVEITTDTFRADAMTLLNDLAMGMN</sequence>
<accession>A0A8H7U0N8</accession>
<comment type="caution">
    <text evidence="5">The sequence shown here is derived from an EMBL/GenBank/DDBJ whole genome shotgun (WGS) entry which is preliminary data.</text>
</comment>
<dbReference type="SUPFAM" id="SSF53474">
    <property type="entry name" value="alpha/beta-Hydrolases"/>
    <property type="match status" value="1"/>
</dbReference>
<proteinExistence type="inferred from homology"/>
<dbReference type="InterPro" id="IPR029058">
    <property type="entry name" value="AB_hydrolase_fold"/>
</dbReference>
<dbReference type="PANTHER" id="PTHR11559">
    <property type="entry name" value="CARBOXYLESTERASE"/>
    <property type="match status" value="1"/>
</dbReference>
<name>A0A8H7U0N8_9APHY</name>
<dbReference type="EC" id="3.1.1.-" evidence="3"/>
<reference evidence="5" key="2">
    <citation type="journal article" name="Front. Microbiol.">
        <title>Degradative Capacity of Two Strains of Rhodonia placenta: From Phenotype to Genotype.</title>
        <authorList>
            <person name="Kolle M."/>
            <person name="Horta M.A.C."/>
            <person name="Nowrousian M."/>
            <person name="Ohm R.A."/>
            <person name="Benz J.P."/>
            <person name="Pilgard A."/>
        </authorList>
    </citation>
    <scope>NUCLEOTIDE SEQUENCE</scope>
    <source>
        <strain evidence="5">FPRL280</strain>
    </source>
</reference>
<organism evidence="5 6">
    <name type="scientific">Rhodonia placenta</name>
    <dbReference type="NCBI Taxonomy" id="104341"/>
    <lineage>
        <taxon>Eukaryota</taxon>
        <taxon>Fungi</taxon>
        <taxon>Dikarya</taxon>
        <taxon>Basidiomycota</taxon>
        <taxon>Agaricomycotina</taxon>
        <taxon>Agaricomycetes</taxon>
        <taxon>Polyporales</taxon>
        <taxon>Adustoporiaceae</taxon>
        <taxon>Rhodonia</taxon>
    </lineage>
</organism>
<evidence type="ECO:0000256" key="3">
    <source>
        <dbReference type="RuleBase" id="RU361235"/>
    </source>
</evidence>
<dbReference type="InterPro" id="IPR002018">
    <property type="entry name" value="CarbesteraseB"/>
</dbReference>
<evidence type="ECO:0000259" key="4">
    <source>
        <dbReference type="Pfam" id="PF00135"/>
    </source>
</evidence>
<dbReference type="Proteomes" id="UP000639403">
    <property type="component" value="Unassembled WGS sequence"/>
</dbReference>
<dbReference type="GO" id="GO:0016787">
    <property type="term" value="F:hydrolase activity"/>
    <property type="evidence" value="ECO:0007669"/>
    <property type="project" value="UniProtKB-KW"/>
</dbReference>